<sequence>MIINQKLLTIDRLEVRSLEELSKKARETIVEIAATDTGCHIGGSLSVIDMLIALFVKFHSDDQSQIILSKGHAAAALYSVLYVKGILKDNPAESYGKSDSLLTGHPNHKIIGIPYSTGSLGHGIPYAAGWALAQKLKGSNGIGVAVCGDGELQEGLCWETFQVVQAKQIHNFVCVVDINGAQNDGYVHTISSLENLRERFESFGFETLEINGHDFEEIIRSLNIIGRSSKPLAILAHTVKGKGVPDIEGNPNSHYAKIPQRLKNKWKRSIL</sequence>
<dbReference type="EMBL" id="JAHQCR010000077">
    <property type="protein sequence ID" value="MBU9723431.1"/>
    <property type="molecule type" value="Genomic_DNA"/>
</dbReference>
<evidence type="ECO:0000256" key="2">
    <source>
        <dbReference type="ARBA" id="ARBA00007131"/>
    </source>
</evidence>
<evidence type="ECO:0000259" key="4">
    <source>
        <dbReference type="Pfam" id="PF00456"/>
    </source>
</evidence>
<gene>
    <name evidence="5" type="ORF">KS407_18600</name>
</gene>
<dbReference type="Proteomes" id="UP000790580">
    <property type="component" value="Unassembled WGS sequence"/>
</dbReference>
<evidence type="ECO:0000256" key="3">
    <source>
        <dbReference type="ARBA" id="ARBA00023052"/>
    </source>
</evidence>
<evidence type="ECO:0000256" key="1">
    <source>
        <dbReference type="ARBA" id="ARBA00001964"/>
    </source>
</evidence>
<evidence type="ECO:0000313" key="6">
    <source>
        <dbReference type="Proteomes" id="UP000790580"/>
    </source>
</evidence>
<dbReference type="InterPro" id="IPR005474">
    <property type="entry name" value="Transketolase_N"/>
</dbReference>
<evidence type="ECO:0000313" key="5">
    <source>
        <dbReference type="EMBL" id="MBU9723431.1"/>
    </source>
</evidence>
<dbReference type="PANTHER" id="PTHR47514">
    <property type="entry name" value="TRANSKETOLASE N-TERMINAL SECTION-RELATED"/>
    <property type="match status" value="1"/>
</dbReference>
<dbReference type="InterPro" id="IPR029061">
    <property type="entry name" value="THDP-binding"/>
</dbReference>
<protein>
    <submittedName>
        <fullName evidence="5">Transketolase</fullName>
    </submittedName>
</protein>
<organism evidence="5 6">
    <name type="scientific">Evansella alkalicola</name>
    <dbReference type="NCBI Taxonomy" id="745819"/>
    <lineage>
        <taxon>Bacteria</taxon>
        <taxon>Bacillati</taxon>
        <taxon>Bacillota</taxon>
        <taxon>Bacilli</taxon>
        <taxon>Bacillales</taxon>
        <taxon>Bacillaceae</taxon>
        <taxon>Evansella</taxon>
    </lineage>
</organism>
<dbReference type="Gene3D" id="3.40.50.970">
    <property type="match status" value="1"/>
</dbReference>
<comment type="similarity">
    <text evidence="2">Belongs to the transketolase family.</text>
</comment>
<keyword evidence="6" id="KW-1185">Reference proteome</keyword>
<keyword evidence="3" id="KW-0786">Thiamine pyrophosphate</keyword>
<dbReference type="SUPFAM" id="SSF52518">
    <property type="entry name" value="Thiamin diphosphate-binding fold (THDP-binding)"/>
    <property type="match status" value="1"/>
</dbReference>
<reference evidence="5 6" key="1">
    <citation type="submission" date="2021-06" db="EMBL/GenBank/DDBJ databases">
        <title>Bacillus sp. RD4P76, an endophyte from a halophyte.</title>
        <authorList>
            <person name="Sun J.-Q."/>
        </authorList>
    </citation>
    <scope>NUCLEOTIDE SEQUENCE [LARGE SCALE GENOMIC DNA]</scope>
    <source>
        <strain evidence="5 6">JCM 17098</strain>
    </source>
</reference>
<proteinExistence type="inferred from homology"/>
<dbReference type="PANTHER" id="PTHR47514:SF1">
    <property type="entry name" value="TRANSKETOLASE N-TERMINAL SECTION-RELATED"/>
    <property type="match status" value="1"/>
</dbReference>
<comment type="caution">
    <text evidence="5">The sequence shown here is derived from an EMBL/GenBank/DDBJ whole genome shotgun (WGS) entry which is preliminary data.</text>
</comment>
<accession>A0ABS6JXV8</accession>
<dbReference type="Pfam" id="PF00456">
    <property type="entry name" value="Transketolase_N"/>
    <property type="match status" value="1"/>
</dbReference>
<comment type="cofactor">
    <cofactor evidence="1">
        <name>thiamine diphosphate</name>
        <dbReference type="ChEBI" id="CHEBI:58937"/>
    </cofactor>
</comment>
<name>A0ABS6JXV8_9BACI</name>
<feature type="domain" description="Transketolase N-terminal" evidence="4">
    <location>
        <begin position="32"/>
        <end position="257"/>
    </location>
</feature>
<dbReference type="RefSeq" id="WP_205160351.1">
    <property type="nucleotide sequence ID" value="NZ_JAHQCR010000077.1"/>
</dbReference>